<feature type="transmembrane region" description="Helical" evidence="6">
    <location>
        <begin position="480"/>
        <end position="500"/>
    </location>
</feature>
<feature type="transmembrane region" description="Helical" evidence="6">
    <location>
        <begin position="119"/>
        <end position="137"/>
    </location>
</feature>
<evidence type="ECO:0000259" key="7">
    <source>
        <dbReference type="PROSITE" id="PS50850"/>
    </source>
</evidence>
<protein>
    <submittedName>
        <fullName evidence="8">MFS multidrug transporter-like protein</fullName>
    </submittedName>
</protein>
<evidence type="ECO:0000313" key="9">
    <source>
        <dbReference type="Proteomes" id="UP000298138"/>
    </source>
</evidence>
<dbReference type="InParanoid" id="A0A4S2MWF8"/>
<dbReference type="EMBL" id="ML220121">
    <property type="protein sequence ID" value="TGZ80978.1"/>
    <property type="molecule type" value="Genomic_DNA"/>
</dbReference>
<dbReference type="PANTHER" id="PTHR42718:SF36">
    <property type="entry name" value="MULTIDRUG TRANSPORTER, PUTATIVE (AFU_ORTHOLOGUE AFUA_4G13820)-RELATED"/>
    <property type="match status" value="1"/>
</dbReference>
<evidence type="ECO:0000256" key="1">
    <source>
        <dbReference type="ARBA" id="ARBA00004141"/>
    </source>
</evidence>
<proteinExistence type="predicted"/>
<feature type="transmembrane region" description="Helical" evidence="6">
    <location>
        <begin position="273"/>
        <end position="293"/>
    </location>
</feature>
<feature type="transmembrane region" description="Helical" evidence="6">
    <location>
        <begin position="378"/>
        <end position="397"/>
    </location>
</feature>
<dbReference type="InterPro" id="IPR011701">
    <property type="entry name" value="MFS"/>
</dbReference>
<dbReference type="SUPFAM" id="SSF103473">
    <property type="entry name" value="MFS general substrate transporter"/>
    <property type="match status" value="1"/>
</dbReference>
<feature type="transmembrane region" description="Helical" evidence="6">
    <location>
        <begin position="149"/>
        <end position="169"/>
    </location>
</feature>
<dbReference type="AlphaFoldDB" id="A0A4S2MWF8"/>
<feature type="region of interest" description="Disordered" evidence="5">
    <location>
        <begin position="1"/>
        <end position="21"/>
    </location>
</feature>
<evidence type="ECO:0000256" key="2">
    <source>
        <dbReference type="ARBA" id="ARBA00022692"/>
    </source>
</evidence>
<feature type="transmembrane region" description="Helical" evidence="6">
    <location>
        <begin position="181"/>
        <end position="200"/>
    </location>
</feature>
<gene>
    <name evidence="8" type="ORF">EX30DRAFT_340957</name>
</gene>
<dbReference type="STRING" id="341454.A0A4S2MWF8"/>
<feature type="compositionally biased region" description="Polar residues" evidence="5">
    <location>
        <begin position="12"/>
        <end position="21"/>
    </location>
</feature>
<dbReference type="FunCoup" id="A0A4S2MWF8">
    <property type="interactions" value="39"/>
</dbReference>
<evidence type="ECO:0000256" key="3">
    <source>
        <dbReference type="ARBA" id="ARBA00022989"/>
    </source>
</evidence>
<sequence length="541" mass="58938">MPSNTEEKARPSTPSRQPSINSTTCDFMDKAEIQRLGRVRPEVFKSAWSEVGFVLSICMAQILVEYFVSGFNVLVPTIVKALNISSTSSTWPASAFSLVLAGFLLPMGRLADMYGGKRMFVIGIGWLVIWSVVAGLAQNELLVVFARGLQGLGPAAFLPSSVMLLGSIYRPGPRKNLVFSLYGACAPLGFFIGIFFAGVSAQYLNWRWYFFIGAGWTALSFFLAWASMPSDKDERAAFGIKMDWIGTVLIVSGLILVVYALTDCGHTPQGWRAPQIPITFCAGIIILGIAVWWEGWMAEQPLLPVDIFKVKMFPAVVGAMFTQYGGLGIFLLYSAFYMEIIMKGTPMQIVVWTTPMCVGGIIIATVGGLVLHLVSGTVLMLIAGVSWVIAPLLFAIMPRGASYWAFVFPAMITGTIGIDISFNITNIFITTGLPKRQQGLAGAIINSNMHLSIAFFLGIADVLAGETRKTGATKLQQLRYVFWFEVALASVALIIMMAFVRLDSAKSDMTADEKEQFRVNNISGSTVTGIVEESQEAQVDV</sequence>
<dbReference type="InterPro" id="IPR036259">
    <property type="entry name" value="MFS_trans_sf"/>
</dbReference>
<dbReference type="InterPro" id="IPR020846">
    <property type="entry name" value="MFS_dom"/>
</dbReference>
<dbReference type="GO" id="GO:0016020">
    <property type="term" value="C:membrane"/>
    <property type="evidence" value="ECO:0007669"/>
    <property type="project" value="UniProtKB-SubCell"/>
</dbReference>
<dbReference type="Gene3D" id="1.20.1250.20">
    <property type="entry name" value="MFS general substrate transporter like domains"/>
    <property type="match status" value="1"/>
</dbReference>
<accession>A0A4S2MWF8</accession>
<dbReference type="Proteomes" id="UP000298138">
    <property type="component" value="Unassembled WGS sequence"/>
</dbReference>
<evidence type="ECO:0000313" key="8">
    <source>
        <dbReference type="EMBL" id="TGZ80978.1"/>
    </source>
</evidence>
<keyword evidence="9" id="KW-1185">Reference proteome</keyword>
<feature type="transmembrane region" description="Helical" evidence="6">
    <location>
        <begin position="403"/>
        <end position="428"/>
    </location>
</feature>
<name>A0A4S2MWF8_9PEZI</name>
<dbReference type="OrthoDB" id="5086884at2759"/>
<feature type="domain" description="Major facilitator superfamily (MFS) profile" evidence="7">
    <location>
        <begin position="53"/>
        <end position="504"/>
    </location>
</feature>
<feature type="transmembrane region" description="Helical" evidence="6">
    <location>
        <begin position="206"/>
        <end position="226"/>
    </location>
</feature>
<feature type="transmembrane region" description="Helical" evidence="6">
    <location>
        <begin position="89"/>
        <end position="107"/>
    </location>
</feature>
<evidence type="ECO:0000256" key="4">
    <source>
        <dbReference type="ARBA" id="ARBA00023136"/>
    </source>
</evidence>
<evidence type="ECO:0000256" key="6">
    <source>
        <dbReference type="SAM" id="Phobius"/>
    </source>
</evidence>
<reference evidence="8 9" key="1">
    <citation type="submission" date="2019-04" db="EMBL/GenBank/DDBJ databases">
        <title>Comparative genomics and transcriptomics to analyze fruiting body development in filamentous ascomycetes.</title>
        <authorList>
            <consortium name="DOE Joint Genome Institute"/>
            <person name="Lutkenhaus R."/>
            <person name="Traeger S."/>
            <person name="Breuer J."/>
            <person name="Kuo A."/>
            <person name="Lipzen A."/>
            <person name="Pangilinan J."/>
            <person name="Dilworth D."/>
            <person name="Sandor L."/>
            <person name="Poggeler S."/>
            <person name="Barry K."/>
            <person name="Grigoriev I.V."/>
            <person name="Nowrousian M."/>
        </authorList>
    </citation>
    <scope>NUCLEOTIDE SEQUENCE [LARGE SCALE GENOMIC DNA]</scope>
    <source>
        <strain evidence="8 9">CBS 389.68</strain>
    </source>
</reference>
<dbReference type="PROSITE" id="PS50850">
    <property type="entry name" value="MFS"/>
    <property type="match status" value="1"/>
</dbReference>
<feature type="compositionally biased region" description="Basic and acidic residues" evidence="5">
    <location>
        <begin position="1"/>
        <end position="10"/>
    </location>
</feature>
<feature type="transmembrane region" description="Helical" evidence="6">
    <location>
        <begin position="238"/>
        <end position="261"/>
    </location>
</feature>
<dbReference type="Gene3D" id="1.20.1720.10">
    <property type="entry name" value="Multidrug resistance protein D"/>
    <property type="match status" value="1"/>
</dbReference>
<feature type="transmembrane region" description="Helical" evidence="6">
    <location>
        <begin position="47"/>
        <end position="69"/>
    </location>
</feature>
<organism evidence="8 9">
    <name type="scientific">Ascodesmis nigricans</name>
    <dbReference type="NCBI Taxonomy" id="341454"/>
    <lineage>
        <taxon>Eukaryota</taxon>
        <taxon>Fungi</taxon>
        <taxon>Dikarya</taxon>
        <taxon>Ascomycota</taxon>
        <taxon>Pezizomycotina</taxon>
        <taxon>Pezizomycetes</taxon>
        <taxon>Pezizales</taxon>
        <taxon>Ascodesmidaceae</taxon>
        <taxon>Ascodesmis</taxon>
    </lineage>
</organism>
<comment type="subcellular location">
    <subcellularLocation>
        <location evidence="1">Membrane</location>
        <topology evidence="1">Multi-pass membrane protein</topology>
    </subcellularLocation>
</comment>
<keyword evidence="2 6" id="KW-0812">Transmembrane</keyword>
<feature type="transmembrane region" description="Helical" evidence="6">
    <location>
        <begin position="313"/>
        <end position="337"/>
    </location>
</feature>
<feature type="transmembrane region" description="Helical" evidence="6">
    <location>
        <begin position="440"/>
        <end position="460"/>
    </location>
</feature>
<keyword evidence="4 6" id="KW-0472">Membrane</keyword>
<feature type="transmembrane region" description="Helical" evidence="6">
    <location>
        <begin position="349"/>
        <end position="371"/>
    </location>
</feature>
<dbReference type="PANTHER" id="PTHR42718">
    <property type="entry name" value="MAJOR FACILITATOR SUPERFAMILY MULTIDRUG TRANSPORTER MFSC"/>
    <property type="match status" value="1"/>
</dbReference>
<dbReference type="Pfam" id="PF07690">
    <property type="entry name" value="MFS_1"/>
    <property type="match status" value="1"/>
</dbReference>
<evidence type="ECO:0000256" key="5">
    <source>
        <dbReference type="SAM" id="MobiDB-lite"/>
    </source>
</evidence>
<dbReference type="GO" id="GO:0022857">
    <property type="term" value="F:transmembrane transporter activity"/>
    <property type="evidence" value="ECO:0007669"/>
    <property type="project" value="InterPro"/>
</dbReference>
<keyword evidence="3 6" id="KW-1133">Transmembrane helix</keyword>